<evidence type="ECO:0000313" key="1">
    <source>
        <dbReference type="EMBL" id="WBV60545.1"/>
    </source>
</evidence>
<dbReference type="EMBL" id="CP115859">
    <property type="protein sequence ID" value="WBV60545.1"/>
    <property type="molecule type" value="Genomic_DNA"/>
</dbReference>
<evidence type="ECO:0000313" key="2">
    <source>
        <dbReference type="Proteomes" id="UP001210978"/>
    </source>
</evidence>
<reference evidence="1 2" key="1">
    <citation type="submission" date="2023-01" db="EMBL/GenBank/DDBJ databases">
        <title>Complete genome of Chryseobacterium camelliae VAN22-5A.</title>
        <authorList>
            <person name="Zong G."/>
            <person name="Cao G."/>
        </authorList>
    </citation>
    <scope>NUCLEOTIDE SEQUENCE [LARGE SCALE GENOMIC DNA]</scope>
    <source>
        <strain evidence="1 2">VAN22-5A</strain>
    </source>
</reference>
<protein>
    <submittedName>
        <fullName evidence="1">Uncharacterized protein</fullName>
    </submittedName>
</protein>
<keyword evidence="2" id="KW-1185">Reference proteome</keyword>
<sequence length="42" mass="4971">METFEKNGKTYKKVFTRSIKKNGKTIYHPKGGLFVFYVEVKK</sequence>
<name>A0ABY7QLL7_9FLAO</name>
<proteinExistence type="predicted"/>
<accession>A0ABY7QLL7</accession>
<dbReference type="Proteomes" id="UP001210978">
    <property type="component" value="Chromosome"/>
</dbReference>
<organism evidence="1 2">
    <name type="scientific">Chryseobacterium camelliae</name>
    <dbReference type="NCBI Taxonomy" id="1265445"/>
    <lineage>
        <taxon>Bacteria</taxon>
        <taxon>Pseudomonadati</taxon>
        <taxon>Bacteroidota</taxon>
        <taxon>Flavobacteriia</taxon>
        <taxon>Flavobacteriales</taxon>
        <taxon>Weeksellaceae</taxon>
        <taxon>Chryseobacterium group</taxon>
        <taxon>Chryseobacterium</taxon>
    </lineage>
</organism>
<dbReference type="RefSeq" id="WP_271148867.1">
    <property type="nucleotide sequence ID" value="NZ_CP115859.1"/>
</dbReference>
<gene>
    <name evidence="1" type="ORF">PFY12_00150</name>
</gene>